<dbReference type="AlphaFoldDB" id="A0A6P2CSX0"/>
<feature type="domain" description="DUF11" evidence="1">
    <location>
        <begin position="540"/>
        <end position="638"/>
    </location>
</feature>
<sequence>MFARLAALVLVAAVAGIGGCSYNPATFPYWLPPGRVEQTHAKPRGFGYFRDFDPKACRLEIKPGGNATAPLGSQIVLVATVYDKEGVPRRDRRVEWMIEGPGNIVEADESGFFAGRGYKVDNKYAVTYTSYVPKNITRGNDDPKDDVAVEPGQTFVVISSAIPGETVVTAYAPEVFNWDNGRVVTKVMWGDSRFKFPETATVRIGGETTLATSINPTSADAGGNFRVRYRVIGGPPAVLVSKNGDDTTASLSGSGGKEAEAFTDTNGEAAVRLVQRDPKAGKTRVAVEVVKPPENGVGPGTVVGRRETVIEWATSEVKLHVDAPPVASATGTFPVTVTLDNIAGVDSQDARVRVTLSDGATFSRSEPPPVRQDEKDRGLIFDLPPVNGKGKQSIVLQVKPAKVGQVTITADATTADKMTANTSAATRIEQGKLQLVLEVPPIALAGERIPGRIAVTNSGATTAENVSVWARFDEGLLAGTARSPVELSAGTLAPGQTKTLDLPLVAKITGKYGIRANATGDGNLSASADALSVEVRKAELAVTVTGPKVAYLNQQVAWSLTVANRGDAPVSNAVVRATLPPEVKVSTADGGSIGANSVEWKLAELASGAQKSFKIEGDAIKLVSQAGVVVSVVADATNNGKSVGTPVEGRAEAPLAVIGTPALSLELATPPGLTEVGKRIRFQIRVKNQGTVSARNIAVAALAPPELKPARGSGPSEGRIDSTGRVVFPTVEELQPGQTLTFNVDVDATQTGDARFTAEVKAAHLRNPLKEEQSIRVTGK</sequence>
<dbReference type="PANTHER" id="PTHR34819:SF3">
    <property type="entry name" value="CELL SURFACE PROTEIN"/>
    <property type="match status" value="1"/>
</dbReference>
<feature type="domain" description="DUF11" evidence="1">
    <location>
        <begin position="674"/>
        <end position="764"/>
    </location>
</feature>
<dbReference type="KEGG" id="gms:SOIL9_57110"/>
<dbReference type="RefSeq" id="WP_162666925.1">
    <property type="nucleotide sequence ID" value="NZ_LR593886.1"/>
</dbReference>
<protein>
    <submittedName>
        <fullName evidence="2">Membrane protein: Conserved repeat domain protein</fullName>
    </submittedName>
</protein>
<dbReference type="InterPro" id="IPR013783">
    <property type="entry name" value="Ig-like_fold"/>
</dbReference>
<keyword evidence="3" id="KW-1185">Reference proteome</keyword>
<dbReference type="Gene3D" id="2.60.40.10">
    <property type="entry name" value="Immunoglobulins"/>
    <property type="match status" value="3"/>
</dbReference>
<evidence type="ECO:0000313" key="2">
    <source>
        <dbReference type="EMBL" id="VTR92003.1"/>
    </source>
</evidence>
<gene>
    <name evidence="2" type="ORF">SOIL9_57110</name>
</gene>
<accession>A0A6P2CSX0</accession>
<proteinExistence type="predicted"/>
<dbReference type="InterPro" id="IPR051172">
    <property type="entry name" value="Chlamydia_OmcB"/>
</dbReference>
<dbReference type="Proteomes" id="UP000464178">
    <property type="component" value="Chromosome"/>
</dbReference>
<dbReference type="InterPro" id="IPR001434">
    <property type="entry name" value="OmcB-like_DUF11"/>
</dbReference>
<organism evidence="2 3">
    <name type="scientific">Gemmata massiliana</name>
    <dbReference type="NCBI Taxonomy" id="1210884"/>
    <lineage>
        <taxon>Bacteria</taxon>
        <taxon>Pseudomonadati</taxon>
        <taxon>Planctomycetota</taxon>
        <taxon>Planctomycetia</taxon>
        <taxon>Gemmatales</taxon>
        <taxon>Gemmataceae</taxon>
        <taxon>Gemmata</taxon>
    </lineage>
</organism>
<reference evidence="2 3" key="1">
    <citation type="submission" date="2019-05" db="EMBL/GenBank/DDBJ databases">
        <authorList>
            <consortium name="Science for Life Laboratories"/>
        </authorList>
    </citation>
    <scope>NUCLEOTIDE SEQUENCE [LARGE SCALE GENOMIC DNA]</scope>
    <source>
        <strain evidence="2">Soil9</strain>
    </source>
</reference>
<evidence type="ECO:0000313" key="3">
    <source>
        <dbReference type="Proteomes" id="UP000464178"/>
    </source>
</evidence>
<dbReference type="EMBL" id="LR593886">
    <property type="protein sequence ID" value="VTR92003.1"/>
    <property type="molecule type" value="Genomic_DNA"/>
</dbReference>
<dbReference type="Pfam" id="PF01345">
    <property type="entry name" value="DUF11"/>
    <property type="match status" value="2"/>
</dbReference>
<evidence type="ECO:0000259" key="1">
    <source>
        <dbReference type="Pfam" id="PF01345"/>
    </source>
</evidence>
<dbReference type="PROSITE" id="PS51257">
    <property type="entry name" value="PROKAR_LIPOPROTEIN"/>
    <property type="match status" value="1"/>
</dbReference>
<name>A0A6P2CSX0_9BACT</name>
<dbReference type="PANTHER" id="PTHR34819">
    <property type="entry name" value="LARGE CYSTEINE-RICH PERIPLASMIC PROTEIN OMCB"/>
    <property type="match status" value="1"/>
</dbReference>